<accession>A0AAE9MK09</accession>
<dbReference type="InterPro" id="IPR010807">
    <property type="entry name" value="YfgJ-like"/>
</dbReference>
<dbReference type="InterPro" id="IPR029037">
    <property type="entry name" value="DUF1407/YfgJ-like_sf"/>
</dbReference>
<dbReference type="SUPFAM" id="SSF161187">
    <property type="entry name" value="YfgJ-like"/>
    <property type="match status" value="1"/>
</dbReference>
<sequence>MSIQTCPACSAELDSRSGETACGQCQTRYRILARCPSCQQALERLRACGAVDYFCNHCNSLVSKRAVLLAASPIEPA</sequence>
<evidence type="ECO:0000313" key="1">
    <source>
        <dbReference type="EMBL" id="USV59142.1"/>
    </source>
</evidence>
<dbReference type="EMBL" id="CP099717">
    <property type="protein sequence ID" value="USV59142.1"/>
    <property type="molecule type" value="Genomic_DNA"/>
</dbReference>
<keyword evidence="2" id="KW-1185">Reference proteome</keyword>
<evidence type="ECO:0000313" key="2">
    <source>
        <dbReference type="Proteomes" id="UP001056890"/>
    </source>
</evidence>
<name>A0AAE9MK09_9GAMM</name>
<organism evidence="1 2">
    <name type="scientific">Aeromonas encheleia</name>
    <dbReference type="NCBI Taxonomy" id="73010"/>
    <lineage>
        <taxon>Bacteria</taxon>
        <taxon>Pseudomonadati</taxon>
        <taxon>Pseudomonadota</taxon>
        <taxon>Gammaproteobacteria</taxon>
        <taxon>Aeromonadales</taxon>
        <taxon>Aeromonadaceae</taxon>
        <taxon>Aeromonas</taxon>
    </lineage>
</organism>
<dbReference type="AlphaFoldDB" id="A0AAE9MK09"/>
<protein>
    <submittedName>
        <fullName evidence="1">Zinc ribbon domain-containing protein</fullName>
    </submittedName>
</protein>
<dbReference type="Gene3D" id="2.10.290.10">
    <property type="entry name" value="YfgJ-like"/>
    <property type="match status" value="1"/>
</dbReference>
<gene>
    <name evidence="1" type="ORF">NHF51_08380</name>
</gene>
<reference evidence="1" key="1">
    <citation type="submission" date="2022-06" db="EMBL/GenBank/DDBJ databases">
        <title>Complete Genome of Aeromonas sp. Strain SOD01 Isolated from an Urban Freshwater Stream.</title>
        <authorList>
            <person name="Williams L.E."/>
            <person name="Brysgel T."/>
            <person name="Capestro E.M."/>
            <person name="Foltz G.V."/>
            <person name="Gardner A.E."/>
            <person name="Ingrassia J."/>
            <person name="Peterson E."/>
            <person name="Arruda J."/>
            <person name="Flaherty I."/>
            <person name="Hunt M."/>
            <person name="Pappas G."/>
            <person name="Ramsaran S."/>
            <person name="Rocha M."/>
        </authorList>
    </citation>
    <scope>NUCLEOTIDE SEQUENCE</scope>
    <source>
        <strain evidence="1">SOD01</strain>
    </source>
</reference>
<dbReference type="RefSeq" id="WP_252996161.1">
    <property type="nucleotide sequence ID" value="NZ_CP099717.1"/>
</dbReference>
<dbReference type="Proteomes" id="UP001056890">
    <property type="component" value="Chromosome"/>
</dbReference>
<proteinExistence type="predicted"/>
<dbReference type="Pfam" id="PF07191">
    <property type="entry name" value="Zn_ribbon_6"/>
    <property type="match status" value="1"/>
</dbReference>